<keyword evidence="4" id="KW-1185">Reference proteome</keyword>
<dbReference type="PANTHER" id="PTHR10211">
    <property type="entry name" value="DEOXYRIBODIPYRIMIDINE PHOTOLYASE"/>
    <property type="match status" value="1"/>
</dbReference>
<organism evidence="3 4">
    <name type="scientific">Natronomicrosphaera hydrolytica</name>
    <dbReference type="NCBI Taxonomy" id="3242702"/>
    <lineage>
        <taxon>Bacteria</taxon>
        <taxon>Pseudomonadati</taxon>
        <taxon>Planctomycetota</taxon>
        <taxon>Phycisphaerae</taxon>
        <taxon>Phycisphaerales</taxon>
        <taxon>Phycisphaeraceae</taxon>
        <taxon>Natronomicrosphaera</taxon>
    </lineage>
</organism>
<reference evidence="3 4" key="1">
    <citation type="submission" date="2024-08" db="EMBL/GenBank/DDBJ databases">
        <title>Whole-genome sequencing of halo(alkali)philic microorganisms from hypersaline lakes.</title>
        <authorList>
            <person name="Sorokin D.Y."/>
            <person name="Merkel A.Y."/>
            <person name="Messina E."/>
            <person name="Yakimov M."/>
        </authorList>
    </citation>
    <scope>NUCLEOTIDE SEQUENCE [LARGE SCALE GENOMIC DNA]</scope>
    <source>
        <strain evidence="3 4">AB-hyl4</strain>
    </source>
</reference>
<sequence>MRTIQVERLAELNEQAVRGGRYVLYWMQQAQRTVCNHALEYAAQQANALGLPVVVGFGLTDGYPEANARHYRFMLEGLQQVAGTLERRGIAFVLRKGDPADVAIELGHDAAMIVCDRGYLRVQKQWRDRVADEAGRRVVQVESDVVVPVEVASDKAEYAARTIRPRLRRQLEKYLVKLEPTPVKRDALGLKLDGVSLGDLDGLLDSLDVDRSVPPVSQHFQGGEAAARARLGAFLDERFGDYAAHRNRPETNDVSHMSKYLHFGQISPVQLALRVLERGEEARDENVASFIEELIVRRELAMNFVNYTPGYDSYACLPRWAQQTLKKHRGDEREHVYTRKQLEAGATHDAYWNAAMKEMRETGYMHNYMRMYWGKKILQWSNTPEHAYRVALALNNRWFLDGRDANSFANVAWVFGLHDRPWAERPVFGTVRYMAATGLERKCDIQGYVRKVEALGGDDGAGLTSIDGA</sequence>
<dbReference type="InterPro" id="IPR036155">
    <property type="entry name" value="Crypto/Photolyase_N_sf"/>
</dbReference>
<comment type="cofactor">
    <cofactor evidence="1">
        <name>(6R)-5,10-methylene-5,6,7,8-tetrahydrofolate</name>
        <dbReference type="ChEBI" id="CHEBI:15636"/>
    </cofactor>
</comment>
<dbReference type="EC" id="4.1.99.3" evidence="3"/>
<dbReference type="InterPro" id="IPR032673">
    <property type="entry name" value="DNA_photolyase_2_CS"/>
</dbReference>
<dbReference type="SUPFAM" id="SSF52425">
    <property type="entry name" value="Cryptochrome/photolyase, N-terminal domain"/>
    <property type="match status" value="1"/>
</dbReference>
<dbReference type="RefSeq" id="WP_425346582.1">
    <property type="nucleotide sequence ID" value="NZ_JBGUBD010000010.1"/>
</dbReference>
<dbReference type="Gene3D" id="1.25.40.80">
    <property type="match status" value="1"/>
</dbReference>
<dbReference type="PROSITE" id="PS01083">
    <property type="entry name" value="DNA_PHOTOLYASES_2_1"/>
    <property type="match status" value="1"/>
</dbReference>
<dbReference type="InterPro" id="IPR052219">
    <property type="entry name" value="Photolyase_Class-2"/>
</dbReference>
<dbReference type="Gene3D" id="1.10.579.10">
    <property type="entry name" value="DNA Cyclobutane Dipyrimidine Photolyase, subunit A, domain 3"/>
    <property type="match status" value="1"/>
</dbReference>
<protein>
    <submittedName>
        <fullName evidence="3">Deoxyribodipyrimidine photo-lyase</fullName>
        <ecNumber evidence="3">4.1.99.3</ecNumber>
    </submittedName>
</protein>
<comment type="caution">
    <text evidence="3">The sequence shown here is derived from an EMBL/GenBank/DDBJ whole genome shotgun (WGS) entry which is preliminary data.</text>
</comment>
<dbReference type="InterPro" id="IPR036134">
    <property type="entry name" value="Crypto/Photolyase_FAD-like_sf"/>
</dbReference>
<evidence type="ECO:0000259" key="2">
    <source>
        <dbReference type="PROSITE" id="PS51645"/>
    </source>
</evidence>
<evidence type="ECO:0000256" key="1">
    <source>
        <dbReference type="ARBA" id="ARBA00001932"/>
    </source>
</evidence>
<dbReference type="Proteomes" id="UP001575105">
    <property type="component" value="Unassembled WGS sequence"/>
</dbReference>
<dbReference type="GO" id="GO:0003904">
    <property type="term" value="F:deoxyribodipyrimidine photo-lyase activity"/>
    <property type="evidence" value="ECO:0007669"/>
    <property type="project" value="UniProtKB-EC"/>
</dbReference>
<accession>A0ABV4U7R1</accession>
<gene>
    <name evidence="3" type="ORF">ACERK3_15315</name>
</gene>
<keyword evidence="3" id="KW-0456">Lyase</keyword>
<dbReference type="PANTHER" id="PTHR10211:SF0">
    <property type="entry name" value="DEOXYRIBODIPYRIMIDINE PHOTO-LYASE"/>
    <property type="match status" value="1"/>
</dbReference>
<feature type="domain" description="Photolyase/cryptochrome alpha/beta" evidence="2">
    <location>
        <begin position="21"/>
        <end position="149"/>
    </location>
</feature>
<dbReference type="Gene3D" id="3.40.50.620">
    <property type="entry name" value="HUPs"/>
    <property type="match status" value="1"/>
</dbReference>
<dbReference type="Pfam" id="PF00875">
    <property type="entry name" value="DNA_photolyase"/>
    <property type="match status" value="1"/>
</dbReference>
<dbReference type="EMBL" id="JBGUBD010000010">
    <property type="protein sequence ID" value="MFA9479657.1"/>
    <property type="molecule type" value="Genomic_DNA"/>
</dbReference>
<name>A0ABV4U7R1_9BACT</name>
<dbReference type="InterPro" id="IPR006050">
    <property type="entry name" value="DNA_photolyase_N"/>
</dbReference>
<proteinExistence type="predicted"/>
<evidence type="ECO:0000313" key="3">
    <source>
        <dbReference type="EMBL" id="MFA9479657.1"/>
    </source>
</evidence>
<dbReference type="PROSITE" id="PS51645">
    <property type="entry name" value="PHR_CRY_ALPHA_BETA"/>
    <property type="match status" value="1"/>
</dbReference>
<dbReference type="SUPFAM" id="SSF48173">
    <property type="entry name" value="Cryptochrome/photolyase FAD-binding domain"/>
    <property type="match status" value="1"/>
</dbReference>
<evidence type="ECO:0000313" key="4">
    <source>
        <dbReference type="Proteomes" id="UP001575105"/>
    </source>
</evidence>
<dbReference type="InterPro" id="IPR014729">
    <property type="entry name" value="Rossmann-like_a/b/a_fold"/>
</dbReference>